<dbReference type="AlphaFoldDB" id="A0A0S4N756"/>
<evidence type="ECO:0000313" key="2">
    <source>
        <dbReference type="EMBL" id="CUU05921.1"/>
    </source>
</evidence>
<dbReference type="EMBL" id="FAOO01000008">
    <property type="protein sequence ID" value="CUU05921.1"/>
    <property type="molecule type" value="Genomic_DNA"/>
</dbReference>
<dbReference type="RefSeq" id="WP_140945107.1">
    <property type="nucleotide sequence ID" value="NZ_FAOO01000008.1"/>
</dbReference>
<organism evidence="2 3">
    <name type="scientific">Candidatus Thermokryptus mobilis</name>
    <dbReference type="NCBI Taxonomy" id="1643428"/>
    <lineage>
        <taxon>Bacteria</taxon>
        <taxon>Pseudomonadati</taxon>
        <taxon>Candidatus Kryptoniota</taxon>
        <taxon>Candidatus Thermokryptus</taxon>
    </lineage>
</organism>
<dbReference type="Gene3D" id="2.60.120.260">
    <property type="entry name" value="Galactose-binding domain-like"/>
    <property type="match status" value="1"/>
</dbReference>
<dbReference type="STRING" id="1643428.GCA_001442855_01337"/>
<dbReference type="Proteomes" id="UP000320623">
    <property type="component" value="Unassembled WGS sequence"/>
</dbReference>
<dbReference type="Pfam" id="PF00754">
    <property type="entry name" value="F5_F8_type_C"/>
    <property type="match status" value="1"/>
</dbReference>
<dbReference type="SUPFAM" id="SSF49785">
    <property type="entry name" value="Galactose-binding domain-like"/>
    <property type="match status" value="1"/>
</dbReference>
<accession>A0A0S4N756</accession>
<dbReference type="InterPro" id="IPR000421">
    <property type="entry name" value="FA58C"/>
</dbReference>
<dbReference type="InterPro" id="IPR008979">
    <property type="entry name" value="Galactose-bd-like_sf"/>
</dbReference>
<name>A0A0S4N756_9BACT</name>
<dbReference type="OrthoDB" id="9765926at2"/>
<reference evidence="3" key="1">
    <citation type="submission" date="2015-11" db="EMBL/GenBank/DDBJ databases">
        <authorList>
            <person name="Varghese N."/>
        </authorList>
    </citation>
    <scope>NUCLEOTIDE SEQUENCE [LARGE SCALE GENOMIC DNA]</scope>
</reference>
<evidence type="ECO:0000259" key="1">
    <source>
        <dbReference type="Pfam" id="PF00754"/>
    </source>
</evidence>
<proteinExistence type="predicted"/>
<sequence>MRALLIVFLSLIFPPLLVSQSLRDSVVVSNFRFVYDSTLSNGVSVENSNGYVILKTSELENLAKGRRATITYYGTGAPLTSTGTLDTTTGNPMKVIDGDPRTFCQIKPGGDGSYIMIDLMAMRRINKVAIVTFGGNMSLRPRAYTIYVGMDSLQLTRIVQKVDNQDVKTIDIFDPILARYVKVSFDAIDRFSSTVISEIEVYGVGYLPSGSYVSQVIDVGQDVNWGWASWEADLPEGTSVKFQFRTGSSAKVDDSWGQWSEEIEKPSVLNVSEPKRYIQFKANLSTSTTETPVLKNLLIFYDKKPVARNISVDIEPKVVQILKRSEISLIFDIQIDDNSLGVDTLLMFTPSPASVEAVQVNGSSVAYSVVTTGYNVKIAFPQTIKTSARVIVKLSLTLYLDVNQFQAIFISKLTPDNPQFTDVKTVLTSDVPERLIVDLQVSPNPFSPNGDGLNDKVQISFFLANLNVERNLKIQVFDLTGKLIKTIFDGPSKAFAYISSSSFFWDGRDESGRVVRPGVYLLRVAIGSDKVESIFKTVTVVY</sequence>
<gene>
    <name evidence="2" type="ORF">JGI1_01365</name>
</gene>
<feature type="domain" description="F5/8 type C" evidence="1">
    <location>
        <begin position="86"/>
        <end position="187"/>
    </location>
</feature>
<protein>
    <submittedName>
        <fullName evidence="2">F5/8 type C domain-containing protein</fullName>
    </submittedName>
</protein>
<keyword evidence="3" id="KW-1185">Reference proteome</keyword>
<dbReference type="Gene3D" id="2.60.40.4070">
    <property type="match status" value="1"/>
</dbReference>
<evidence type="ECO:0000313" key="3">
    <source>
        <dbReference type="Proteomes" id="UP000320623"/>
    </source>
</evidence>